<name>A0A9X2FH22_9BACT</name>
<dbReference type="Proteomes" id="UP001155241">
    <property type="component" value="Unassembled WGS sequence"/>
</dbReference>
<proteinExistence type="predicted"/>
<dbReference type="RefSeq" id="WP_252852442.1">
    <property type="nucleotide sequence ID" value="NZ_JAMXLR010000036.1"/>
</dbReference>
<evidence type="ECO:0000313" key="1">
    <source>
        <dbReference type="EMBL" id="MCO6044341.1"/>
    </source>
</evidence>
<dbReference type="AlphaFoldDB" id="A0A9X2FH22"/>
<dbReference type="EMBL" id="JAMXLR010000036">
    <property type="protein sequence ID" value="MCO6044341.1"/>
    <property type="molecule type" value="Genomic_DNA"/>
</dbReference>
<protein>
    <submittedName>
        <fullName evidence="1">Uncharacterized protein</fullName>
    </submittedName>
</protein>
<sequence length="250" mass="26669">MYQLTFTISRHVLVCFSRLGSALPLSKLAFSLMCLVAVPASGVTFMVDPIQGAGVVEVDAGPLPQILGAPVGTPLELDYVFNDMKHVMLSDGASTNIEFGVGNTTNNVDLDYRIVVDLSDMNGNLITNETIVVEGTASAGFINLHDLPLQPLPSITFHDFHIAVDTVFAEPVGDGLFDFYVAGGGGDPGTGASGPVRFNRATVGIWVPEPSSAVLILPLALIGWYWMATTRQPRDGESRHHSTRHSSCAE</sequence>
<evidence type="ECO:0000313" key="2">
    <source>
        <dbReference type="Proteomes" id="UP001155241"/>
    </source>
</evidence>
<keyword evidence="2" id="KW-1185">Reference proteome</keyword>
<gene>
    <name evidence="1" type="ORF">NG895_10525</name>
</gene>
<reference evidence="1" key="1">
    <citation type="submission" date="2022-06" db="EMBL/GenBank/DDBJ databases">
        <title>Aeoliella straminimaris, a novel planctomycete from sediments.</title>
        <authorList>
            <person name="Vitorino I.R."/>
            <person name="Lage O.M."/>
        </authorList>
    </citation>
    <scope>NUCLEOTIDE SEQUENCE</scope>
    <source>
        <strain evidence="1">ICT_H6.2</strain>
    </source>
</reference>
<comment type="caution">
    <text evidence="1">The sequence shown here is derived from an EMBL/GenBank/DDBJ whole genome shotgun (WGS) entry which is preliminary data.</text>
</comment>
<accession>A0A9X2FH22</accession>
<organism evidence="1 2">
    <name type="scientific">Aeoliella straminimaris</name>
    <dbReference type="NCBI Taxonomy" id="2954799"/>
    <lineage>
        <taxon>Bacteria</taxon>
        <taxon>Pseudomonadati</taxon>
        <taxon>Planctomycetota</taxon>
        <taxon>Planctomycetia</taxon>
        <taxon>Pirellulales</taxon>
        <taxon>Lacipirellulaceae</taxon>
        <taxon>Aeoliella</taxon>
    </lineage>
</organism>